<comment type="caution">
    <text evidence="2">The sequence shown here is derived from an EMBL/GenBank/DDBJ whole genome shotgun (WGS) entry which is preliminary data.</text>
</comment>
<feature type="domain" description="Glycosyltransferase 2-like prokaryotic type" evidence="1">
    <location>
        <begin position="5"/>
        <end position="233"/>
    </location>
</feature>
<reference evidence="2 3" key="1">
    <citation type="submission" date="2019-08" db="EMBL/GenBank/DDBJ databases">
        <authorList>
            <person name="Shi S."/>
        </authorList>
    </citation>
    <scope>NUCLEOTIDE SEQUENCE [LARGE SCALE GENOMIC DNA]</scope>
    <source>
        <strain evidence="2 3">GY10130</strain>
    </source>
</reference>
<evidence type="ECO:0000313" key="2">
    <source>
        <dbReference type="EMBL" id="TXK44899.1"/>
    </source>
</evidence>
<dbReference type="CDD" id="cd04186">
    <property type="entry name" value="GT_2_like_c"/>
    <property type="match status" value="1"/>
</dbReference>
<dbReference type="Proteomes" id="UP000321926">
    <property type="component" value="Unassembled WGS sequence"/>
</dbReference>
<dbReference type="SUPFAM" id="SSF53448">
    <property type="entry name" value="Nucleotide-diphospho-sugar transferases"/>
    <property type="match status" value="1"/>
</dbReference>
<dbReference type="EMBL" id="VRTY01000046">
    <property type="protein sequence ID" value="TXK44899.1"/>
    <property type="molecule type" value="Genomic_DNA"/>
</dbReference>
<dbReference type="PANTHER" id="PTHR43179">
    <property type="entry name" value="RHAMNOSYLTRANSFERASE WBBL"/>
    <property type="match status" value="1"/>
</dbReference>
<protein>
    <submittedName>
        <fullName evidence="2">Glycosyltransferase family 2 protein</fullName>
    </submittedName>
</protein>
<dbReference type="PANTHER" id="PTHR43179:SF10">
    <property type="entry name" value="GLYCOSYL TRANSFERASE"/>
    <property type="match status" value="1"/>
</dbReference>
<name>A0A5C8K6L6_9BACT</name>
<evidence type="ECO:0000259" key="1">
    <source>
        <dbReference type="Pfam" id="PF10111"/>
    </source>
</evidence>
<accession>A0A5C8K6L6</accession>
<gene>
    <name evidence="2" type="ORF">FVR03_13165</name>
</gene>
<dbReference type="Pfam" id="PF10111">
    <property type="entry name" value="Glyco_tranf_2_2"/>
    <property type="match status" value="1"/>
</dbReference>
<keyword evidence="2" id="KW-0808">Transferase</keyword>
<keyword evidence="3" id="KW-1185">Reference proteome</keyword>
<dbReference type="AlphaFoldDB" id="A0A5C8K6L6"/>
<dbReference type="OrthoDB" id="9771846at2"/>
<organism evidence="2 3">
    <name type="scientific">Pontibacter qinzhouensis</name>
    <dbReference type="NCBI Taxonomy" id="2603253"/>
    <lineage>
        <taxon>Bacteria</taxon>
        <taxon>Pseudomonadati</taxon>
        <taxon>Bacteroidota</taxon>
        <taxon>Cytophagia</taxon>
        <taxon>Cytophagales</taxon>
        <taxon>Hymenobacteraceae</taxon>
        <taxon>Pontibacter</taxon>
    </lineage>
</organism>
<dbReference type="Gene3D" id="3.90.550.10">
    <property type="entry name" value="Spore Coat Polysaccharide Biosynthesis Protein SpsA, Chain A"/>
    <property type="match status" value="1"/>
</dbReference>
<dbReference type="RefSeq" id="WP_147922217.1">
    <property type="nucleotide sequence ID" value="NZ_VRTY01000046.1"/>
</dbReference>
<dbReference type="InterPro" id="IPR029044">
    <property type="entry name" value="Nucleotide-diphossugar_trans"/>
</dbReference>
<evidence type="ECO:0000313" key="3">
    <source>
        <dbReference type="Proteomes" id="UP000321926"/>
    </source>
</evidence>
<sequence>MIVASIVAYKTKAWVINQTILSLLSSEHINQIFVYDNSPTDCLRTEIIVDDCISYHFNNNNIGFGKAHNFCINKSLKASKYHIILNPDVYFEGNIINNMLALFQSDPNIGLVAPKILYPNGQLQLSCRSLPTPFDIIIRRIPFIKNLFSKRCRFHQFLHTSYNKTMNVPFLLGCFLMIRKDVLEEVGGFDEQFFLYMEDLDLCRRINQKYQTLYYPQTTIYHLYERASAKQFYLFIIHISSMIKYFNKWSWFDDSERENINNNLKKLS</sequence>
<dbReference type="InterPro" id="IPR019290">
    <property type="entry name" value="GlycosylTrfase-like_prok"/>
</dbReference>
<proteinExistence type="predicted"/>
<dbReference type="GO" id="GO:0016740">
    <property type="term" value="F:transferase activity"/>
    <property type="evidence" value="ECO:0007669"/>
    <property type="project" value="UniProtKB-KW"/>
</dbReference>